<keyword evidence="5" id="KW-1133">Transmembrane helix</keyword>
<dbReference type="SUPFAM" id="SSF48264">
    <property type="entry name" value="Cytochrome P450"/>
    <property type="match status" value="1"/>
</dbReference>
<dbReference type="PANTHER" id="PTHR24301:SF2">
    <property type="entry name" value="THROMBOXANE-A SYNTHASE"/>
    <property type="match status" value="1"/>
</dbReference>
<reference evidence="6 7" key="1">
    <citation type="submission" date="2017-03" db="EMBL/GenBank/DDBJ databases">
        <title>WGS assembly of Porphyra umbilicalis.</title>
        <authorList>
            <person name="Brawley S.H."/>
            <person name="Blouin N.A."/>
            <person name="Ficko-Blean E."/>
            <person name="Wheeler G.L."/>
            <person name="Lohr M."/>
            <person name="Goodson H.V."/>
            <person name="Jenkins J.W."/>
            <person name="Blaby-Haas C.E."/>
            <person name="Helliwell K.E."/>
            <person name="Chan C."/>
            <person name="Marriage T."/>
            <person name="Bhattacharya D."/>
            <person name="Klein A.S."/>
            <person name="Badis Y."/>
            <person name="Brodie J."/>
            <person name="Cao Y."/>
            <person name="Collen J."/>
            <person name="Dittami S.M."/>
            <person name="Gachon C.M."/>
            <person name="Green B.R."/>
            <person name="Karpowicz S."/>
            <person name="Kim J.W."/>
            <person name="Kudahl U."/>
            <person name="Lin S."/>
            <person name="Michel G."/>
            <person name="Mittag M."/>
            <person name="Olson B.J."/>
            <person name="Pangilinan J."/>
            <person name="Peng Y."/>
            <person name="Qiu H."/>
            <person name="Shu S."/>
            <person name="Singer J.T."/>
            <person name="Smith A.G."/>
            <person name="Sprecher B.N."/>
            <person name="Wagner V."/>
            <person name="Wang W."/>
            <person name="Wang Z.-Y."/>
            <person name="Yan J."/>
            <person name="Yarish C."/>
            <person name="Zoeuner-Riek S."/>
            <person name="Zhuang Y."/>
            <person name="Zou Y."/>
            <person name="Lindquist E.A."/>
            <person name="Grimwood J."/>
            <person name="Barry K."/>
            <person name="Rokhsar D.S."/>
            <person name="Schmutz J."/>
            <person name="Stiller J.W."/>
            <person name="Grossman A.R."/>
            <person name="Prochnik S.E."/>
        </authorList>
    </citation>
    <scope>NUCLEOTIDE SEQUENCE [LARGE SCALE GENOMIC DNA]</scope>
    <source>
        <strain evidence="6">4086291</strain>
    </source>
</reference>
<evidence type="ECO:0000313" key="6">
    <source>
        <dbReference type="EMBL" id="OSX75164.1"/>
    </source>
</evidence>
<feature type="transmembrane region" description="Helical" evidence="5">
    <location>
        <begin position="321"/>
        <end position="343"/>
    </location>
</feature>
<dbReference type="GO" id="GO:0016705">
    <property type="term" value="F:oxidoreductase activity, acting on paired donors, with incorporation or reduction of molecular oxygen"/>
    <property type="evidence" value="ECO:0007669"/>
    <property type="project" value="InterPro"/>
</dbReference>
<dbReference type="PROSITE" id="PS00086">
    <property type="entry name" value="CYTOCHROME_P450"/>
    <property type="match status" value="1"/>
</dbReference>
<dbReference type="InterPro" id="IPR002403">
    <property type="entry name" value="Cyt_P450_E_grp-IV"/>
</dbReference>
<dbReference type="GO" id="GO:0005506">
    <property type="term" value="F:iron ion binding"/>
    <property type="evidence" value="ECO:0007669"/>
    <property type="project" value="InterPro"/>
</dbReference>
<evidence type="ECO:0000256" key="4">
    <source>
        <dbReference type="RuleBase" id="RU000461"/>
    </source>
</evidence>
<dbReference type="OrthoDB" id="2023at2759"/>
<evidence type="ECO:0000256" key="2">
    <source>
        <dbReference type="ARBA" id="ARBA00023004"/>
    </source>
</evidence>
<sequence>MGSSSPPPPVEPLRGAVRALAAASAVLGAVVVARGVSSVLTMRKWRRELIVVEGKRKGLPAPGPPPSLFVGNTPALAGAYYRTLYAHIEEPVSVFYVHSTPFVVVNEVSAVKTVLSGSGGAFIKPRYFGYRSTAVRAAVDADNALSSAMADDGTPVGGGGDTSRRSLLRLIDGAMPDITAALAELFASWPTRPPPSGADAVAAAAPAYRDGEDAQAAVLSTIVALNMRLLFGVGPGTPTANAVASTAARRISFAGAEFARRMVDPKRVWVAPLAGARYVAAVVGLVRLGRSLVAAVERLPADHWVAAWVGTVRPVAKLGKVIGLLMASSQTVPLTIVWLLHLLDTHPAVRARLAAEADAVLGAGAARRSPTAADLDRLPYTEAVVKETLRLYPPFPLIQRVATDEAVLGGVAIPAGTPVFVLPYLLHRNAAHFSAPHTYDPDRWLGAGRRVAGGAPSEWAYAPFGRGPRACAGAALALAELKIAAVTAVTAGRFEVEWAGGRPPGVFPPLGVVPAGARVFRAAGGGV</sequence>
<dbReference type="EMBL" id="KV918916">
    <property type="protein sequence ID" value="OSX75164.1"/>
    <property type="molecule type" value="Genomic_DNA"/>
</dbReference>
<keyword evidence="3 4" id="KW-0349">Heme</keyword>
<keyword evidence="7" id="KW-1185">Reference proteome</keyword>
<dbReference type="AlphaFoldDB" id="A0A1X6P2T0"/>
<gene>
    <name evidence="6" type="ORF">BU14_0251s0005</name>
</gene>
<dbReference type="InterPro" id="IPR036396">
    <property type="entry name" value="Cyt_P450_sf"/>
</dbReference>
<organism evidence="6 7">
    <name type="scientific">Porphyra umbilicalis</name>
    <name type="common">Purple laver</name>
    <name type="synonym">Red alga</name>
    <dbReference type="NCBI Taxonomy" id="2786"/>
    <lineage>
        <taxon>Eukaryota</taxon>
        <taxon>Rhodophyta</taxon>
        <taxon>Bangiophyceae</taxon>
        <taxon>Bangiales</taxon>
        <taxon>Bangiaceae</taxon>
        <taxon>Porphyra</taxon>
    </lineage>
</organism>
<dbReference type="GO" id="GO:0004497">
    <property type="term" value="F:monooxygenase activity"/>
    <property type="evidence" value="ECO:0007669"/>
    <property type="project" value="UniProtKB-KW"/>
</dbReference>
<comment type="cofactor">
    <cofactor evidence="3">
        <name>heme</name>
        <dbReference type="ChEBI" id="CHEBI:30413"/>
    </cofactor>
</comment>
<protein>
    <recommendedName>
        <fullName evidence="8">Cytochrome P450</fullName>
    </recommendedName>
</protein>
<dbReference type="Proteomes" id="UP000218209">
    <property type="component" value="Unassembled WGS sequence"/>
</dbReference>
<dbReference type="GO" id="GO:0020037">
    <property type="term" value="F:heme binding"/>
    <property type="evidence" value="ECO:0007669"/>
    <property type="project" value="InterPro"/>
</dbReference>
<dbReference type="PANTHER" id="PTHR24301">
    <property type="entry name" value="THROMBOXANE-A SYNTHASE"/>
    <property type="match status" value="1"/>
</dbReference>
<evidence type="ECO:0008006" key="8">
    <source>
        <dbReference type="Google" id="ProtNLM"/>
    </source>
</evidence>
<keyword evidence="1 3" id="KW-0479">Metal-binding</keyword>
<name>A0A1X6P2T0_PORUM</name>
<proteinExistence type="inferred from homology"/>
<evidence type="ECO:0000256" key="3">
    <source>
        <dbReference type="PIRSR" id="PIRSR602403-1"/>
    </source>
</evidence>
<dbReference type="Pfam" id="PF00067">
    <property type="entry name" value="p450"/>
    <property type="match status" value="1"/>
</dbReference>
<dbReference type="InterPro" id="IPR017972">
    <property type="entry name" value="Cyt_P450_CS"/>
</dbReference>
<dbReference type="Gene3D" id="1.10.630.10">
    <property type="entry name" value="Cytochrome P450"/>
    <property type="match status" value="1"/>
</dbReference>
<keyword evidence="4" id="KW-0560">Oxidoreductase</keyword>
<dbReference type="PRINTS" id="PR00465">
    <property type="entry name" value="EP450IV"/>
</dbReference>
<dbReference type="PRINTS" id="PR00385">
    <property type="entry name" value="P450"/>
</dbReference>
<evidence type="ECO:0000313" key="7">
    <source>
        <dbReference type="Proteomes" id="UP000218209"/>
    </source>
</evidence>
<keyword evidence="5" id="KW-0472">Membrane</keyword>
<dbReference type="InterPro" id="IPR001128">
    <property type="entry name" value="Cyt_P450"/>
</dbReference>
<feature type="binding site" description="axial binding residue" evidence="3">
    <location>
        <position position="471"/>
    </location>
    <ligand>
        <name>heme</name>
        <dbReference type="ChEBI" id="CHEBI:30413"/>
    </ligand>
    <ligandPart>
        <name>Fe</name>
        <dbReference type="ChEBI" id="CHEBI:18248"/>
    </ligandPart>
</feature>
<evidence type="ECO:0000256" key="1">
    <source>
        <dbReference type="ARBA" id="ARBA00022723"/>
    </source>
</evidence>
<keyword evidence="4" id="KW-0503">Monooxygenase</keyword>
<accession>A0A1X6P2T0</accession>
<keyword evidence="2 3" id="KW-0408">Iron</keyword>
<keyword evidence="5" id="KW-0812">Transmembrane</keyword>
<comment type="similarity">
    <text evidence="4">Belongs to the cytochrome P450 family.</text>
</comment>
<feature type="transmembrane region" description="Helical" evidence="5">
    <location>
        <begin position="20"/>
        <end position="40"/>
    </location>
</feature>
<evidence type="ECO:0000256" key="5">
    <source>
        <dbReference type="SAM" id="Phobius"/>
    </source>
</evidence>